<dbReference type="Pfam" id="PF18982">
    <property type="entry name" value="JetA"/>
    <property type="match status" value="1"/>
</dbReference>
<sequence>MKLFDAVPNDLFSVLASPNRILYADALTVLYDAYRDTLKIPEEKLYSMLRSKLEHQLAEATFEGEDIDEDELRDISGRARFLIRKLCSKGWFEKERGDDFGEYITVPGYSSLILELFQQITNEEPSRGYSYVFGTYSSLMVAQDGGSVFEKMSALYSSYDSTQSLIKLLQMVYHNVKHYFQLQIDMQNVNDVLSAHFDDFGQTVVETYIRPLKIRDSVPKYRVPIQSILDGWLEDDALITAMANSAYQDRRGETLESCRSDILQKIFWIKERYDSIEPDYLDEIDAQVRRYTRATTQKLENLTNRDQNIRGNLNYLLTALSRNSRASELVEQIQPAFSLCEQSYLSEKSLWFRKRPGKRGKADPVMIEDLTPGEAATRQAELLLHSEYGRAEISAYIDQLLGERGFCYSKDMTLTDDKSYIMSLLSVLATSDVGTPYVVEIYGGAFTENGYTIPQLKIARKGTEI</sequence>
<comment type="caution">
    <text evidence="1">The sequence shown here is derived from an EMBL/GenBank/DDBJ whole genome shotgun (WGS) entry which is preliminary data.</text>
</comment>
<dbReference type="AlphaFoldDB" id="A0A644Y9W7"/>
<gene>
    <name evidence="1" type="ORF">SDC9_71916</name>
</gene>
<accession>A0A644Y9W7</accession>
<evidence type="ECO:0000313" key="1">
    <source>
        <dbReference type="EMBL" id="MPM25422.1"/>
    </source>
</evidence>
<reference evidence="1" key="1">
    <citation type="submission" date="2019-08" db="EMBL/GenBank/DDBJ databases">
        <authorList>
            <person name="Kucharzyk K."/>
            <person name="Murdoch R.W."/>
            <person name="Higgins S."/>
            <person name="Loffler F."/>
        </authorList>
    </citation>
    <scope>NUCLEOTIDE SEQUENCE</scope>
</reference>
<dbReference type="EMBL" id="VSSQ01004494">
    <property type="protein sequence ID" value="MPM25422.1"/>
    <property type="molecule type" value="Genomic_DNA"/>
</dbReference>
<organism evidence="1">
    <name type="scientific">bioreactor metagenome</name>
    <dbReference type="NCBI Taxonomy" id="1076179"/>
    <lineage>
        <taxon>unclassified sequences</taxon>
        <taxon>metagenomes</taxon>
        <taxon>ecological metagenomes</taxon>
    </lineage>
</organism>
<dbReference type="InterPro" id="IPR043773">
    <property type="entry name" value="JetA"/>
</dbReference>
<protein>
    <submittedName>
        <fullName evidence="1">Uncharacterized protein</fullName>
    </submittedName>
</protein>
<proteinExistence type="predicted"/>
<name>A0A644Y9W7_9ZZZZ</name>